<organism evidence="1 2">
    <name type="scientific">Anaerococcus hydrogenalis ACS-025-V-Sch4</name>
    <dbReference type="NCBI Taxonomy" id="879306"/>
    <lineage>
        <taxon>Bacteria</taxon>
        <taxon>Bacillati</taxon>
        <taxon>Bacillota</taxon>
        <taxon>Tissierellia</taxon>
        <taxon>Tissierellales</taxon>
        <taxon>Peptoniphilaceae</taxon>
        <taxon>Anaerococcus</taxon>
    </lineage>
</organism>
<dbReference type="Proteomes" id="UP000005277">
    <property type="component" value="Unassembled WGS sequence"/>
</dbReference>
<name>F0H1R1_9FIRM</name>
<dbReference type="RefSeq" id="WP_004817918.1">
    <property type="nucleotide sequence ID" value="NZ_AEXN01000032.1"/>
</dbReference>
<gene>
    <name evidence="1" type="ORF">HMPREF9246_1265</name>
</gene>
<evidence type="ECO:0000313" key="2">
    <source>
        <dbReference type="Proteomes" id="UP000005277"/>
    </source>
</evidence>
<reference evidence="1 2" key="1">
    <citation type="submission" date="2011-01" db="EMBL/GenBank/DDBJ databases">
        <authorList>
            <person name="Durkin A.S."/>
            <person name="Madupu R."/>
            <person name="Torralba M."/>
            <person name="Gillis M."/>
            <person name="Methe B."/>
            <person name="Sutton G."/>
            <person name="Nelson K.E."/>
        </authorList>
    </citation>
    <scope>NUCLEOTIDE SEQUENCE [LARGE SCALE GENOMIC DNA]</scope>
    <source>
        <strain evidence="1 2">ACS-025-V-Sch4</strain>
    </source>
</reference>
<dbReference type="AlphaFoldDB" id="F0H1R1"/>
<keyword evidence="2" id="KW-1185">Reference proteome</keyword>
<evidence type="ECO:0000313" key="1">
    <source>
        <dbReference type="EMBL" id="EGC83564.1"/>
    </source>
</evidence>
<proteinExistence type="predicted"/>
<protein>
    <submittedName>
        <fullName evidence="1">Uncharacterized protein</fullName>
    </submittedName>
</protein>
<comment type="caution">
    <text evidence="1">The sequence shown here is derived from an EMBL/GenBank/DDBJ whole genome shotgun (WGS) entry which is preliminary data.</text>
</comment>
<accession>F0H1R1</accession>
<dbReference type="EMBL" id="AEXN01000032">
    <property type="protein sequence ID" value="EGC83564.1"/>
    <property type="molecule type" value="Genomic_DNA"/>
</dbReference>
<sequence>MKIENQAKFMKNLVNVDDKDVISLGEYFNGVGSGLYPRKEACHEDCFDMHFLVLCELKRRGIYDGDLERFIG</sequence>